<accession>A0ABN2NL78</accession>
<protein>
    <submittedName>
        <fullName evidence="2">Uncharacterized protein</fullName>
    </submittedName>
</protein>
<keyword evidence="3" id="KW-1185">Reference proteome</keyword>
<proteinExistence type="predicted"/>
<dbReference type="Proteomes" id="UP001501094">
    <property type="component" value="Unassembled WGS sequence"/>
</dbReference>
<gene>
    <name evidence="2" type="ORF">GCM10009751_36810</name>
</gene>
<feature type="compositionally biased region" description="Basic and acidic residues" evidence="1">
    <location>
        <begin position="104"/>
        <end position="116"/>
    </location>
</feature>
<reference evidence="2 3" key="1">
    <citation type="journal article" date="2019" name="Int. J. Syst. Evol. Microbiol.">
        <title>The Global Catalogue of Microorganisms (GCM) 10K type strain sequencing project: providing services to taxonomists for standard genome sequencing and annotation.</title>
        <authorList>
            <consortium name="The Broad Institute Genomics Platform"/>
            <consortium name="The Broad Institute Genome Sequencing Center for Infectious Disease"/>
            <person name="Wu L."/>
            <person name="Ma J."/>
        </authorList>
    </citation>
    <scope>NUCLEOTIDE SEQUENCE [LARGE SCALE GENOMIC DNA]</scope>
    <source>
        <strain evidence="2 3">JCM 14326</strain>
    </source>
</reference>
<dbReference type="RefSeq" id="WP_344105842.1">
    <property type="nucleotide sequence ID" value="NZ_BAAANL010000009.1"/>
</dbReference>
<evidence type="ECO:0000313" key="2">
    <source>
        <dbReference type="EMBL" id="GAA1873953.1"/>
    </source>
</evidence>
<evidence type="ECO:0000313" key="3">
    <source>
        <dbReference type="Proteomes" id="UP001501094"/>
    </source>
</evidence>
<feature type="region of interest" description="Disordered" evidence="1">
    <location>
        <begin position="93"/>
        <end position="116"/>
    </location>
</feature>
<sequence>MNDPQHQHTPVSRTGIAKASIPDGPNPFAVNRDPSGRDETARDEASRDGRLRWMRLTDLHHDPTVAERLMNGVDLQARLVRWTRGLPVRGIRTLRNLGKTKPAPHHDVDHEGPELS</sequence>
<organism evidence="2 3">
    <name type="scientific">Myceligenerans crystallogenes</name>
    <dbReference type="NCBI Taxonomy" id="316335"/>
    <lineage>
        <taxon>Bacteria</taxon>
        <taxon>Bacillati</taxon>
        <taxon>Actinomycetota</taxon>
        <taxon>Actinomycetes</taxon>
        <taxon>Micrococcales</taxon>
        <taxon>Promicromonosporaceae</taxon>
        <taxon>Myceligenerans</taxon>
    </lineage>
</organism>
<name>A0ABN2NL78_9MICO</name>
<evidence type="ECO:0000256" key="1">
    <source>
        <dbReference type="SAM" id="MobiDB-lite"/>
    </source>
</evidence>
<feature type="compositionally biased region" description="Basic and acidic residues" evidence="1">
    <location>
        <begin position="34"/>
        <end position="48"/>
    </location>
</feature>
<comment type="caution">
    <text evidence="2">The sequence shown here is derived from an EMBL/GenBank/DDBJ whole genome shotgun (WGS) entry which is preliminary data.</text>
</comment>
<dbReference type="EMBL" id="BAAANL010000009">
    <property type="protein sequence ID" value="GAA1873953.1"/>
    <property type="molecule type" value="Genomic_DNA"/>
</dbReference>
<feature type="region of interest" description="Disordered" evidence="1">
    <location>
        <begin position="1"/>
        <end position="48"/>
    </location>
</feature>